<protein>
    <submittedName>
        <fullName evidence="1">Uncharacterized protein</fullName>
    </submittedName>
</protein>
<name>A0AAU8B2E1_9CAUD</name>
<sequence>MEPITRKEMYLAKISGDYSGAVPEPVTRMDYYMACAAGAYERVLPRPIRQQEFYWAYICGATDIELPAPITRVDIYLAAICGGNMPLPKPITREEMYLYKIAGGKSSIVKAAAGKTIVLTDSLEAPFEDFRVYGRTTQETTTGAQLLDLPDFEETKNGVTCTVNDGIISLNGISAEYTSFAIKTDFTLHEGNYILTSFRSKVLSNVGIQIIGGINVDAISFESKDFSVQGENNSTLYVVINGENINVDGFFMRPMISENAPETYEPYTGGKPSPNPDYPQELVSAGDKGSIEVSVTDGADNTQSLTLSTPNGLSGIPVSSGGNYTDENGQQWICDEVDFGRGVYVQRIGRRELNGNEIWFAEGTTDADGYIYIYTEIKPKFVDASMCSHSKWLEKQKGGTWDDGFYTNSDPGYSASGYFEIRTQMTIKEWKSYLQALYDDGNPVVVQYALSVIKETDLSADELAAYRVLHTNTPTTTITNDEDCWMEVGYQAKIEGL</sequence>
<accession>A0AAU8B2E1</accession>
<reference evidence="1" key="1">
    <citation type="submission" date="2024-03" db="EMBL/GenBank/DDBJ databases">
        <title>Diverse circular DNA viruses in blood, oral, and fecal samples of captive lemurs.</title>
        <authorList>
            <person name="Paietta E.N."/>
            <person name="Kraberger S."/>
            <person name="Lund M.C."/>
            <person name="Custer J.M."/>
            <person name="Vargas K.M."/>
            <person name="Ehmke E.E."/>
            <person name="Yoder A.D."/>
            <person name="Varsani A."/>
        </authorList>
    </citation>
    <scope>NUCLEOTIDE SEQUENCE</scope>
    <source>
        <strain evidence="1">Duke_24FS_4</strain>
    </source>
</reference>
<proteinExistence type="predicted"/>
<evidence type="ECO:0000313" key="1">
    <source>
        <dbReference type="EMBL" id="XCD05140.1"/>
    </source>
</evidence>
<organism evidence="1">
    <name type="scientific">Dulem virus 35</name>
    <dbReference type="NCBI Taxonomy" id="3145753"/>
    <lineage>
        <taxon>Viruses</taxon>
        <taxon>Duplodnaviria</taxon>
        <taxon>Heunggongvirae</taxon>
        <taxon>Uroviricota</taxon>
        <taxon>Caudoviricetes</taxon>
    </lineage>
</organism>
<dbReference type="EMBL" id="PP511522">
    <property type="protein sequence ID" value="XCD05140.1"/>
    <property type="molecule type" value="Genomic_DNA"/>
</dbReference>